<name>A0A9D4CQ34_DREPO</name>
<gene>
    <name evidence="2" type="ORF">DPMN_055499</name>
</gene>
<evidence type="ECO:0000256" key="1">
    <source>
        <dbReference type="SAM" id="MobiDB-lite"/>
    </source>
</evidence>
<dbReference type="AlphaFoldDB" id="A0A9D4CQ34"/>
<accession>A0A9D4CQ34</accession>
<dbReference type="EMBL" id="JAIWYP010000012">
    <property type="protein sequence ID" value="KAH3729528.1"/>
    <property type="molecule type" value="Genomic_DNA"/>
</dbReference>
<dbReference type="Proteomes" id="UP000828390">
    <property type="component" value="Unassembled WGS sequence"/>
</dbReference>
<feature type="region of interest" description="Disordered" evidence="1">
    <location>
        <begin position="1"/>
        <end position="36"/>
    </location>
</feature>
<comment type="caution">
    <text evidence="2">The sequence shown here is derived from an EMBL/GenBank/DDBJ whole genome shotgun (WGS) entry which is preliminary data.</text>
</comment>
<evidence type="ECO:0000313" key="2">
    <source>
        <dbReference type="EMBL" id="KAH3729528.1"/>
    </source>
</evidence>
<keyword evidence="3" id="KW-1185">Reference proteome</keyword>
<evidence type="ECO:0000313" key="3">
    <source>
        <dbReference type="Proteomes" id="UP000828390"/>
    </source>
</evidence>
<reference evidence="2" key="1">
    <citation type="journal article" date="2019" name="bioRxiv">
        <title>The Genome of the Zebra Mussel, Dreissena polymorpha: A Resource for Invasive Species Research.</title>
        <authorList>
            <person name="McCartney M.A."/>
            <person name="Auch B."/>
            <person name="Kono T."/>
            <person name="Mallez S."/>
            <person name="Zhang Y."/>
            <person name="Obille A."/>
            <person name="Becker A."/>
            <person name="Abrahante J.E."/>
            <person name="Garbe J."/>
            <person name="Badalamenti J.P."/>
            <person name="Herman A."/>
            <person name="Mangelson H."/>
            <person name="Liachko I."/>
            <person name="Sullivan S."/>
            <person name="Sone E.D."/>
            <person name="Koren S."/>
            <person name="Silverstein K.A.T."/>
            <person name="Beckman K.B."/>
            <person name="Gohl D.M."/>
        </authorList>
    </citation>
    <scope>NUCLEOTIDE SEQUENCE</scope>
    <source>
        <strain evidence="2">Duluth1</strain>
        <tissue evidence="2">Whole animal</tissue>
    </source>
</reference>
<sequence length="89" mass="9931">MMVADTRVDKYPVTSQTMDDKLQHQSPGTGQDGDRTELIKLNSRSTSDHMASPYAGLCPRALVTDIDQCLTIWQPPYFGHHPVTTLVMI</sequence>
<protein>
    <submittedName>
        <fullName evidence="2">Uncharacterized protein</fullName>
    </submittedName>
</protein>
<feature type="compositionally biased region" description="Basic and acidic residues" evidence="1">
    <location>
        <begin position="1"/>
        <end position="10"/>
    </location>
</feature>
<proteinExistence type="predicted"/>
<reference evidence="2" key="2">
    <citation type="submission" date="2020-11" db="EMBL/GenBank/DDBJ databases">
        <authorList>
            <person name="McCartney M.A."/>
            <person name="Auch B."/>
            <person name="Kono T."/>
            <person name="Mallez S."/>
            <person name="Becker A."/>
            <person name="Gohl D.M."/>
            <person name="Silverstein K.A.T."/>
            <person name="Koren S."/>
            <person name="Bechman K.B."/>
            <person name="Herman A."/>
            <person name="Abrahante J.E."/>
            <person name="Garbe J."/>
        </authorList>
    </citation>
    <scope>NUCLEOTIDE SEQUENCE</scope>
    <source>
        <strain evidence="2">Duluth1</strain>
        <tissue evidence="2">Whole animal</tissue>
    </source>
</reference>
<organism evidence="2 3">
    <name type="scientific">Dreissena polymorpha</name>
    <name type="common">Zebra mussel</name>
    <name type="synonym">Mytilus polymorpha</name>
    <dbReference type="NCBI Taxonomy" id="45954"/>
    <lineage>
        <taxon>Eukaryota</taxon>
        <taxon>Metazoa</taxon>
        <taxon>Spiralia</taxon>
        <taxon>Lophotrochozoa</taxon>
        <taxon>Mollusca</taxon>
        <taxon>Bivalvia</taxon>
        <taxon>Autobranchia</taxon>
        <taxon>Heteroconchia</taxon>
        <taxon>Euheterodonta</taxon>
        <taxon>Imparidentia</taxon>
        <taxon>Neoheterodontei</taxon>
        <taxon>Myida</taxon>
        <taxon>Dreissenoidea</taxon>
        <taxon>Dreissenidae</taxon>
        <taxon>Dreissena</taxon>
    </lineage>
</organism>